<dbReference type="VEuPathDB" id="CryptoDB:CHUDEA8_3070"/>
<keyword evidence="3 6" id="KW-0547">Nucleotide-binding</keyword>
<evidence type="ECO:0000256" key="6">
    <source>
        <dbReference type="PROSITE-ProRule" id="PRU10141"/>
    </source>
</evidence>
<reference evidence="9" key="2">
    <citation type="submission" date="2015-08" db="EMBL/GenBank/DDBJ databases">
        <authorList>
            <person name="Babu N.S."/>
            <person name="Beckwith C.J."/>
            <person name="Beseler K.G."/>
            <person name="Brison A."/>
            <person name="Carone J.V."/>
            <person name="Caskin T.P."/>
            <person name="Diamond M."/>
            <person name="Durham M.E."/>
            <person name="Foxe J.M."/>
            <person name="Go M."/>
            <person name="Henderson B.A."/>
            <person name="Jones I.B."/>
            <person name="McGettigan J.A."/>
            <person name="Micheletti S.J."/>
            <person name="Nasrallah M.E."/>
            <person name="Ortiz D."/>
            <person name="Piller C.R."/>
            <person name="Privatt S.R."/>
            <person name="Schneider S.L."/>
            <person name="Sharp S."/>
            <person name="Smith T.C."/>
            <person name="Stanton J.D."/>
            <person name="Ullery H.E."/>
            <person name="Wilson R.J."/>
            <person name="Serrano M.G."/>
            <person name="Buck G."/>
            <person name="Lee V."/>
            <person name="Wang Y."/>
            <person name="Carvalho R."/>
            <person name="Voegtly L."/>
            <person name="Shi R."/>
            <person name="Duckworth R."/>
            <person name="Johnson A."/>
            <person name="Loviza R."/>
            <person name="Walstead R."/>
            <person name="Shah Z."/>
            <person name="Kiflezghi M."/>
            <person name="Wade K."/>
            <person name="Ball S.L."/>
            <person name="Bradley K.W."/>
            <person name="Asai D.J."/>
            <person name="Bowman C.A."/>
            <person name="Russell D.A."/>
            <person name="Pope W.H."/>
            <person name="Jacobs-Sera D."/>
            <person name="Hendrix R.W."/>
            <person name="Hatfull G.F."/>
        </authorList>
    </citation>
    <scope>NUCLEOTIDE SEQUENCE [LARGE SCALE GENOMIC DNA]</scope>
</reference>
<dbReference type="Gene3D" id="1.10.510.10">
    <property type="entry name" value="Transferase(Phosphotransferase) domain 1"/>
    <property type="match status" value="1"/>
</dbReference>
<dbReference type="EMBL" id="JTAI01000002">
    <property type="protein sequence ID" value="PPS98369.1"/>
    <property type="molecule type" value="Genomic_DNA"/>
</dbReference>
<reference evidence="10 11" key="3">
    <citation type="submission" date="2017-10" db="EMBL/GenBank/DDBJ databases">
        <title>Consistent, comparative and evidence-based genome annotation and re-annotation for the closely-related species, Cryptosporidium parvum, C. hominis and C. tyzzeri.</title>
        <authorList>
            <person name="Baptista R.P."/>
            <person name="Li Y."/>
            <person name="Sateriale A."/>
            <person name="Striepen B."/>
            <person name="Kissinger J.C."/>
        </authorList>
    </citation>
    <scope>NUCLEOTIDE SEQUENCE [LARGE SCALE GENOMIC DNA]</scope>
    <source>
        <strain evidence="10">30976</strain>
    </source>
</reference>
<feature type="region of interest" description="Disordered" evidence="7">
    <location>
        <begin position="445"/>
        <end position="464"/>
    </location>
</feature>
<dbReference type="OrthoDB" id="548217at2759"/>
<dbReference type="SUPFAM" id="SSF56112">
    <property type="entry name" value="Protein kinase-like (PK-like)"/>
    <property type="match status" value="1"/>
</dbReference>
<evidence type="ECO:0000259" key="8">
    <source>
        <dbReference type="PROSITE" id="PS50011"/>
    </source>
</evidence>
<accession>A0A0S4TKD2</accession>
<dbReference type="VEuPathDB" id="CryptoDB:Chro.80358"/>
<keyword evidence="2" id="KW-0808">Transferase</keyword>
<dbReference type="EMBL" id="LN877954">
    <property type="protein sequence ID" value="CUV07857.1"/>
    <property type="molecule type" value="Genomic_DNA"/>
</dbReference>
<evidence type="ECO:0000313" key="10">
    <source>
        <dbReference type="EMBL" id="PPS98369.1"/>
    </source>
</evidence>
<reference evidence="10 11" key="1">
    <citation type="submission" date="2014-11" db="EMBL/GenBank/DDBJ databases">
        <title>Comparative genomic analysis of Cryptosporidium hominis reveals occurrence of genetic recombination in virulent subtypes.</title>
        <authorList>
            <person name="Guo Y."/>
            <person name="Tang K."/>
            <person name="Frace M."/>
            <person name="Li N."/>
            <person name="Roellig D.M."/>
            <person name="Sammons S."/>
            <person name="Knipe K."/>
            <person name="Rowe L."/>
            <person name="Feng Y."/>
            <person name="Xiao L."/>
        </authorList>
    </citation>
    <scope>NUCLEOTIDE SEQUENCE [LARGE SCALE GENOMIC DNA]</scope>
    <source>
        <strain evidence="10">30976</strain>
    </source>
</reference>
<feature type="compositionally biased region" description="Basic and acidic residues" evidence="7">
    <location>
        <begin position="445"/>
        <end position="460"/>
    </location>
</feature>
<keyword evidence="11" id="KW-1185">Reference proteome</keyword>
<dbReference type="PROSITE" id="PS00107">
    <property type="entry name" value="PROTEIN_KINASE_ATP"/>
    <property type="match status" value="1"/>
</dbReference>
<dbReference type="InterPro" id="IPR011009">
    <property type="entry name" value="Kinase-like_dom_sf"/>
</dbReference>
<dbReference type="VEuPathDB" id="CryptoDB:GY17_00000744"/>
<evidence type="ECO:0000256" key="1">
    <source>
        <dbReference type="ARBA" id="ARBA00022527"/>
    </source>
</evidence>
<dbReference type="InterPro" id="IPR017441">
    <property type="entry name" value="Protein_kinase_ATP_BS"/>
</dbReference>
<name>A0A0S4TKD2_CRYHO</name>
<evidence type="ECO:0000256" key="2">
    <source>
        <dbReference type="ARBA" id="ARBA00022679"/>
    </source>
</evidence>
<sequence>MQGKCTLHGLNRYKTICEIGEGAFGVVFKCMDLVTNEIVALKEFKTIYSDENENSYVTKNSANGKVNTNISHNKILREIATLRRLYGQKNIIQLKDFFLHENRYYLSLEYFPQTLLQYLEKSPKGLPIEIIRSSIYQLLTALKKCHSMGIIHRDVKPENILIKEIEKNMNLELKLCDFGFARFIQQNKSYSNQFKDSLSKSVDSLCVASRPLTSYVSTRWYRAPELLVKSTEYGPGIDVWAVGCIMAELIDGEPLFPGTSDIDQLYLIRNTIGKLDSKSQGILESDKRLYDAYKKHFYNGFISGSNSRYNTELSQSSAVIPPYQIISIKERYEKKVDLIALDFLQKSLTIDPKMRPDCQELLLHPFFSSINGTEGFAKYEQEYVSSSLLNITDASSKSLSLPIFFESCHSSAKHRGKNYDCEDNDGVNKFLENFEQPCAKNKCVLNDDKTTAPSTPDDKSTPLPHSGIFYNSKIWCEKISLPKFPHIMPPPPKNINNLKNWSNIDMQENIK</sequence>
<dbReference type="GO" id="GO:0005524">
    <property type="term" value="F:ATP binding"/>
    <property type="evidence" value="ECO:0007669"/>
    <property type="project" value="UniProtKB-UniRule"/>
</dbReference>
<dbReference type="Proteomes" id="UP000199752">
    <property type="component" value="Chromosome 8"/>
</dbReference>
<dbReference type="Pfam" id="PF00069">
    <property type="entry name" value="Pkinase"/>
    <property type="match status" value="1"/>
</dbReference>
<organism evidence="9">
    <name type="scientific">Cryptosporidium hominis</name>
    <dbReference type="NCBI Taxonomy" id="237895"/>
    <lineage>
        <taxon>Eukaryota</taxon>
        <taxon>Sar</taxon>
        <taxon>Alveolata</taxon>
        <taxon>Apicomplexa</taxon>
        <taxon>Conoidasida</taxon>
        <taxon>Coccidia</taxon>
        <taxon>Eucoccidiorida</taxon>
        <taxon>Eimeriorina</taxon>
        <taxon>Cryptosporidiidae</taxon>
        <taxon>Cryptosporidium</taxon>
    </lineage>
</organism>
<feature type="domain" description="Protein kinase" evidence="8">
    <location>
        <begin position="13"/>
        <end position="367"/>
    </location>
</feature>
<dbReference type="GO" id="GO:0004674">
    <property type="term" value="F:protein serine/threonine kinase activity"/>
    <property type="evidence" value="ECO:0007669"/>
    <property type="project" value="UniProtKB-KW"/>
</dbReference>
<dbReference type="VEuPathDB" id="CryptoDB:ChTU502y2012_405g0010"/>
<evidence type="ECO:0000256" key="5">
    <source>
        <dbReference type="ARBA" id="ARBA00022840"/>
    </source>
</evidence>
<dbReference type="CDD" id="cd07833">
    <property type="entry name" value="STKc_CDKL"/>
    <property type="match status" value="1"/>
</dbReference>
<keyword evidence="1 10" id="KW-0723">Serine/threonine-protein kinase</keyword>
<evidence type="ECO:0000256" key="4">
    <source>
        <dbReference type="ARBA" id="ARBA00022777"/>
    </source>
</evidence>
<dbReference type="FunFam" id="1.10.510.10:FF:000624">
    <property type="entry name" value="Mitogen-activated protein kinase"/>
    <property type="match status" value="1"/>
</dbReference>
<dbReference type="PANTHER" id="PTHR24055">
    <property type="entry name" value="MITOGEN-ACTIVATED PROTEIN KINASE"/>
    <property type="match status" value="1"/>
</dbReference>
<dbReference type="InterPro" id="IPR008271">
    <property type="entry name" value="Ser/Thr_kinase_AS"/>
</dbReference>
<dbReference type="AlphaFoldDB" id="A0A0S4TKD2"/>
<proteinExistence type="predicted"/>
<protein>
    <submittedName>
        <fullName evidence="10">Serine/threonine protein kinase</fullName>
    </submittedName>
</protein>
<evidence type="ECO:0000256" key="3">
    <source>
        <dbReference type="ARBA" id="ARBA00022741"/>
    </source>
</evidence>
<dbReference type="SMART" id="SM00220">
    <property type="entry name" value="S_TKc"/>
    <property type="match status" value="1"/>
</dbReference>
<keyword evidence="4 10" id="KW-0418">Kinase</keyword>
<evidence type="ECO:0000313" key="9">
    <source>
        <dbReference type="EMBL" id="CUV07857.1"/>
    </source>
</evidence>
<evidence type="ECO:0000313" key="11">
    <source>
        <dbReference type="Proteomes" id="UP001429100"/>
    </source>
</evidence>
<dbReference type="Proteomes" id="UP001429100">
    <property type="component" value="Unassembled WGS sequence"/>
</dbReference>
<dbReference type="PROSITE" id="PS00108">
    <property type="entry name" value="PROTEIN_KINASE_ST"/>
    <property type="match status" value="1"/>
</dbReference>
<dbReference type="InterPro" id="IPR000719">
    <property type="entry name" value="Prot_kinase_dom"/>
</dbReference>
<dbReference type="PROSITE" id="PS50011">
    <property type="entry name" value="PROTEIN_KINASE_DOM"/>
    <property type="match status" value="1"/>
</dbReference>
<gene>
    <name evidence="9" type="ORF">CHUDEA8_3070</name>
    <name evidence="10" type="ORF">GY17_00000744</name>
</gene>
<dbReference type="InterPro" id="IPR050117">
    <property type="entry name" value="MAPK"/>
</dbReference>
<evidence type="ECO:0000256" key="7">
    <source>
        <dbReference type="SAM" id="MobiDB-lite"/>
    </source>
</evidence>
<keyword evidence="5 6" id="KW-0067">ATP-binding</keyword>
<dbReference type="Gene3D" id="3.30.200.20">
    <property type="entry name" value="Phosphorylase Kinase, domain 1"/>
    <property type="match status" value="1"/>
</dbReference>
<feature type="binding site" evidence="6">
    <location>
        <position position="42"/>
    </location>
    <ligand>
        <name>ATP</name>
        <dbReference type="ChEBI" id="CHEBI:30616"/>
    </ligand>
</feature>